<dbReference type="AlphaFoldDB" id="A0A4V6HR60"/>
<evidence type="ECO:0000256" key="1">
    <source>
        <dbReference type="SAM" id="SignalP"/>
    </source>
</evidence>
<comment type="caution">
    <text evidence="2">The sequence shown here is derived from an EMBL/GenBank/DDBJ whole genome shotgun (WGS) entry which is preliminary data.</text>
</comment>
<keyword evidence="3" id="KW-1185">Reference proteome</keyword>
<sequence length="80" mass="9295" precursor="true">MKNKLAILFLAAILISFSYSSSVDAHNGNIETENVTLKLDRNITIRSDILEWRVKNINGKLYKRLYNRSTNQWIGDWIPV</sequence>
<feature type="chain" id="PRO_5020596994" evidence="1">
    <location>
        <begin position="26"/>
        <end position="80"/>
    </location>
</feature>
<organism evidence="2 3">
    <name type="scientific">Robinsoniella peoriensis</name>
    <dbReference type="NCBI Taxonomy" id="180332"/>
    <lineage>
        <taxon>Bacteria</taxon>
        <taxon>Bacillati</taxon>
        <taxon>Bacillota</taxon>
        <taxon>Clostridia</taxon>
        <taxon>Lachnospirales</taxon>
        <taxon>Lachnospiraceae</taxon>
        <taxon>Robinsoniella</taxon>
    </lineage>
</organism>
<evidence type="ECO:0000313" key="2">
    <source>
        <dbReference type="EMBL" id="TLC97857.1"/>
    </source>
</evidence>
<name>A0A4V6HR60_9FIRM</name>
<dbReference type="EMBL" id="QGQD01000107">
    <property type="protein sequence ID" value="TLC97857.1"/>
    <property type="molecule type" value="Genomic_DNA"/>
</dbReference>
<gene>
    <name evidence="2" type="ORF">DSM106044_05220</name>
</gene>
<dbReference type="Proteomes" id="UP000306509">
    <property type="component" value="Unassembled WGS sequence"/>
</dbReference>
<feature type="signal peptide" evidence="1">
    <location>
        <begin position="1"/>
        <end position="25"/>
    </location>
</feature>
<protein>
    <submittedName>
        <fullName evidence="2">Uncharacterized protein</fullName>
    </submittedName>
</protein>
<keyword evidence="1" id="KW-0732">Signal</keyword>
<reference evidence="2 3" key="1">
    <citation type="journal article" date="2019" name="Anaerobe">
        <title>Detection of Robinsoniella peoriensis in multiple bone samples of a trauma patient.</title>
        <authorList>
            <person name="Schrottner P."/>
            <person name="Hartwich K."/>
            <person name="Bunk B."/>
            <person name="Schober I."/>
            <person name="Helbig S."/>
            <person name="Rudolph W.W."/>
            <person name="Gunzer F."/>
        </authorList>
    </citation>
    <scope>NUCLEOTIDE SEQUENCE [LARGE SCALE GENOMIC DNA]</scope>
    <source>
        <strain evidence="2 3">DSM 106044</strain>
    </source>
</reference>
<proteinExistence type="predicted"/>
<accession>A0A4V6HR60</accession>
<dbReference type="RefSeq" id="WP_138004052.1">
    <property type="nucleotide sequence ID" value="NZ_CAUSDN010000002.1"/>
</dbReference>
<evidence type="ECO:0000313" key="3">
    <source>
        <dbReference type="Proteomes" id="UP000306509"/>
    </source>
</evidence>